<dbReference type="OrthoDB" id="9974638at2"/>
<sequence>MYTNRISIRLDVFYKYTHGTKWTETVRPHRTYRDLTRHIDETVETSEWGWAPFRTLGGKVSVWVEE</sequence>
<proteinExistence type="predicted"/>
<dbReference type="EMBL" id="CP001101">
    <property type="protein sequence ID" value="ACE05295.1"/>
    <property type="molecule type" value="Genomic_DNA"/>
</dbReference>
<name>B3EPQ5_CHLPB</name>
<dbReference type="SUPFAM" id="SSF51011">
    <property type="entry name" value="Glycosyl hydrolase domain"/>
    <property type="match status" value="1"/>
</dbReference>
<dbReference type="eggNOG" id="COG0366">
    <property type="taxonomic scope" value="Bacteria"/>
</dbReference>
<evidence type="ECO:0000313" key="1">
    <source>
        <dbReference type="EMBL" id="ACE05295.1"/>
    </source>
</evidence>
<organism evidence="1">
    <name type="scientific">Chlorobium phaeobacteroides (strain BS1)</name>
    <dbReference type="NCBI Taxonomy" id="331678"/>
    <lineage>
        <taxon>Bacteria</taxon>
        <taxon>Pseudomonadati</taxon>
        <taxon>Chlorobiota</taxon>
        <taxon>Chlorobiia</taxon>
        <taxon>Chlorobiales</taxon>
        <taxon>Chlorobiaceae</taxon>
        <taxon>Chlorobium/Pelodictyon group</taxon>
        <taxon>Chlorobium</taxon>
    </lineage>
</organism>
<dbReference type="STRING" id="331678.Cphamn1_2397"/>
<dbReference type="HOGENOM" id="CLU_2823257_0_0_10"/>
<protein>
    <submittedName>
        <fullName evidence="1">Uncharacterized protein</fullName>
    </submittedName>
</protein>
<reference evidence="1" key="1">
    <citation type="submission" date="2008-06" db="EMBL/GenBank/DDBJ databases">
        <title>Complete sequence of Chlorobium phaeobacteroides BS1.</title>
        <authorList>
            <consortium name="US DOE Joint Genome Institute"/>
            <person name="Lucas S."/>
            <person name="Copeland A."/>
            <person name="Lapidus A."/>
            <person name="Glavina del Rio T."/>
            <person name="Dalin E."/>
            <person name="Tice H."/>
            <person name="Bruce D."/>
            <person name="Goodwin L."/>
            <person name="Pitluck S."/>
            <person name="Schmutz J."/>
            <person name="Larimer F."/>
            <person name="Land M."/>
            <person name="Hauser L."/>
            <person name="Kyrpides N."/>
            <person name="Ovchinnikova G."/>
            <person name="Li T."/>
            <person name="Liu Z."/>
            <person name="Zhao F."/>
            <person name="Overmann J."/>
            <person name="Bryant D.A."/>
            <person name="Richardson P."/>
        </authorList>
    </citation>
    <scope>NUCLEOTIDE SEQUENCE [LARGE SCALE GENOMIC DNA]</scope>
    <source>
        <strain evidence="1">BS1</strain>
    </source>
</reference>
<dbReference type="KEGG" id="cpb:Cphamn1_2397"/>
<accession>B3EPQ5</accession>
<gene>
    <name evidence="1" type="ordered locus">Cphamn1_2397</name>
</gene>
<dbReference type="Gene3D" id="2.60.40.1180">
    <property type="entry name" value="Golgi alpha-mannosidase II"/>
    <property type="match status" value="1"/>
</dbReference>
<dbReference type="AlphaFoldDB" id="B3EPQ5"/>
<dbReference type="InterPro" id="IPR013780">
    <property type="entry name" value="Glyco_hydro_b"/>
</dbReference>